<dbReference type="InterPro" id="IPR003593">
    <property type="entry name" value="AAA+_ATPase"/>
</dbReference>
<dbReference type="CDD" id="cd00009">
    <property type="entry name" value="AAA"/>
    <property type="match status" value="1"/>
</dbReference>
<dbReference type="RefSeq" id="WP_045364016.1">
    <property type="nucleotide sequence ID" value="NZ_AP014648.1"/>
</dbReference>
<dbReference type="AlphaFoldDB" id="A0A0A8JYN3"/>
<dbReference type="STRING" id="1384459.GL4_0425"/>
<keyword evidence="3" id="KW-1185">Reference proteome</keyword>
<dbReference type="PANTHER" id="PTHR42759:SF6">
    <property type="entry name" value="REGULATORY PROTEIN-RELATED"/>
    <property type="match status" value="1"/>
</dbReference>
<gene>
    <name evidence="2" type="ORF">GL4_0425</name>
</gene>
<evidence type="ECO:0000313" key="3">
    <source>
        <dbReference type="Proteomes" id="UP000031643"/>
    </source>
</evidence>
<dbReference type="HOGENOM" id="CLU_034716_0_1_5"/>
<dbReference type="InterPro" id="IPR027417">
    <property type="entry name" value="P-loop_NTPase"/>
</dbReference>
<accession>A0A0A8JYN3</accession>
<organism evidence="2 3">
    <name type="scientific">Methyloceanibacter caenitepidi</name>
    <dbReference type="NCBI Taxonomy" id="1384459"/>
    <lineage>
        <taxon>Bacteria</taxon>
        <taxon>Pseudomonadati</taxon>
        <taxon>Pseudomonadota</taxon>
        <taxon>Alphaproteobacteria</taxon>
        <taxon>Hyphomicrobiales</taxon>
        <taxon>Hyphomicrobiaceae</taxon>
        <taxon>Methyloceanibacter</taxon>
    </lineage>
</organism>
<proteinExistence type="predicted"/>
<dbReference type="Pfam" id="PF07726">
    <property type="entry name" value="AAA_3"/>
    <property type="match status" value="1"/>
</dbReference>
<dbReference type="Gene3D" id="3.40.50.300">
    <property type="entry name" value="P-loop containing nucleotide triphosphate hydrolases"/>
    <property type="match status" value="1"/>
</dbReference>
<dbReference type="EMBL" id="AP014648">
    <property type="protein sequence ID" value="BAQ15893.1"/>
    <property type="molecule type" value="Genomic_DNA"/>
</dbReference>
<dbReference type="Pfam" id="PF17863">
    <property type="entry name" value="AAA_lid_2"/>
    <property type="match status" value="1"/>
</dbReference>
<dbReference type="GO" id="GO:0016887">
    <property type="term" value="F:ATP hydrolysis activity"/>
    <property type="evidence" value="ECO:0007669"/>
    <property type="project" value="InterPro"/>
</dbReference>
<dbReference type="Gene3D" id="1.10.8.80">
    <property type="entry name" value="Magnesium chelatase subunit I, C-Terminal domain"/>
    <property type="match status" value="1"/>
</dbReference>
<evidence type="ECO:0000259" key="1">
    <source>
        <dbReference type="SMART" id="SM00382"/>
    </source>
</evidence>
<reference evidence="2 3" key="1">
    <citation type="submission" date="2014-09" db="EMBL/GenBank/DDBJ databases">
        <title>Genome sequencing of Methyloceanibacter caenitepidi Gela4.</title>
        <authorList>
            <person name="Takeuchi M."/>
            <person name="Susumu S."/>
            <person name="Kamagata Y."/>
            <person name="Oshima K."/>
            <person name="Hattori M."/>
            <person name="Iwasaki W."/>
        </authorList>
    </citation>
    <scope>NUCLEOTIDE SEQUENCE [LARGE SCALE GENOMIC DNA]</scope>
    <source>
        <strain evidence="2 3">Gela4</strain>
    </source>
</reference>
<dbReference type="InterPro" id="IPR041628">
    <property type="entry name" value="ChlI/MoxR_AAA_lid"/>
</dbReference>
<protein>
    <submittedName>
        <fullName evidence="2">Methanol dehydrogenase regulatory protein MoxR</fullName>
    </submittedName>
</protein>
<dbReference type="PIRSF" id="PIRSF002849">
    <property type="entry name" value="AAA_ATPase_chaperone_MoxR_prd"/>
    <property type="match status" value="1"/>
</dbReference>
<dbReference type="InterPro" id="IPR011703">
    <property type="entry name" value="ATPase_AAA-3"/>
</dbReference>
<evidence type="ECO:0000313" key="2">
    <source>
        <dbReference type="EMBL" id="BAQ15893.1"/>
    </source>
</evidence>
<dbReference type="SMART" id="SM00382">
    <property type="entry name" value="AAA"/>
    <property type="match status" value="1"/>
</dbReference>
<dbReference type="PANTHER" id="PTHR42759">
    <property type="entry name" value="MOXR FAMILY PROTEIN"/>
    <property type="match status" value="1"/>
</dbReference>
<sequence length="352" mass="39515">MTGLAGPHADSVSRDQKIDLANWRDRALAFEGVLRNTIIGQDRVLRLLTIAIFARGHVLLEGDVGVGKTTLLRAATRALGGAFERVEGTIDLMPADLIYHTYLDEDGRPRVDPGPVLRQGGDLTVFFFNEINRARPQVHSLLLRLMAERSVTAFNREYSFPHLLVFADRNRIEREETFELPAAARDRFFMEISMETPKDRETSRALAFDRRFYDADALVQSVTGEVLDHSQLNDVARGVQSEIQTSEALERYTLDLWSAIRDPVSAGIEIRGVDMSRLVQGGASPRGIAYLVRGARVEAWLNGRDMVVPEDIRSLFPEIMSHRVFLDPIYELRREALVGALFAEVFAKVPAP</sequence>
<dbReference type="OrthoDB" id="9808397at2"/>
<dbReference type="Proteomes" id="UP000031643">
    <property type="component" value="Chromosome"/>
</dbReference>
<dbReference type="GO" id="GO:0005524">
    <property type="term" value="F:ATP binding"/>
    <property type="evidence" value="ECO:0007669"/>
    <property type="project" value="InterPro"/>
</dbReference>
<dbReference type="InterPro" id="IPR050764">
    <property type="entry name" value="CbbQ/NirQ/NorQ/GpvN"/>
</dbReference>
<dbReference type="SUPFAM" id="SSF52540">
    <property type="entry name" value="P-loop containing nucleoside triphosphate hydrolases"/>
    <property type="match status" value="1"/>
</dbReference>
<feature type="domain" description="AAA+ ATPase" evidence="1">
    <location>
        <begin position="54"/>
        <end position="198"/>
    </location>
</feature>
<name>A0A0A8JYN3_9HYPH</name>
<dbReference type="KEGG" id="mcg:GL4_0425"/>